<dbReference type="GO" id="GO:0004497">
    <property type="term" value="F:monooxygenase activity"/>
    <property type="evidence" value="ECO:0007669"/>
    <property type="project" value="UniProtKB-KW"/>
</dbReference>
<dbReference type="InterPro" id="IPR002403">
    <property type="entry name" value="Cyt_P450_E_grp-IV"/>
</dbReference>
<sequence>MPSITVKNVLTRCVRRLLSRHQDVLTKLRDEIASMVGIGPDARQPTQDKLKKMTDLNLAIKESLRLYPPIPVNQRATSCDTTLPEGGGPDGQSPVLVRRGESVGFSAHAIHRRKDIYGRDALEYRPERWQTDELQGIGDAYIPFGAGARACLGREFQCWKPHT</sequence>
<dbReference type="GO" id="GO:0016705">
    <property type="term" value="F:oxidoreductase activity, acting on paired donors, with incorporation or reduction of molecular oxygen"/>
    <property type="evidence" value="ECO:0007669"/>
    <property type="project" value="InterPro"/>
</dbReference>
<dbReference type="InterPro" id="IPR047146">
    <property type="entry name" value="Cyt_P450_E_CYP52_fungi"/>
</dbReference>
<dbReference type="Gene3D" id="1.10.630.10">
    <property type="entry name" value="Cytochrome P450"/>
    <property type="match status" value="1"/>
</dbReference>
<dbReference type="Proteomes" id="UP000472372">
    <property type="component" value="Chromosome 9"/>
</dbReference>
<dbReference type="PRINTS" id="PR00385">
    <property type="entry name" value="P450"/>
</dbReference>
<evidence type="ECO:0000256" key="4">
    <source>
        <dbReference type="ARBA" id="ARBA00022723"/>
    </source>
</evidence>
<comment type="similarity">
    <text evidence="2 9">Belongs to the cytochrome P450 family.</text>
</comment>
<dbReference type="PANTHER" id="PTHR24287">
    <property type="entry name" value="P450, PUTATIVE (EUROFUNG)-RELATED"/>
    <property type="match status" value="1"/>
</dbReference>
<dbReference type="PRINTS" id="PR00465">
    <property type="entry name" value="EP450IV"/>
</dbReference>
<organism evidence="10 11">
    <name type="scientific">Pyrenophora teres f. teres</name>
    <dbReference type="NCBI Taxonomy" id="97479"/>
    <lineage>
        <taxon>Eukaryota</taxon>
        <taxon>Fungi</taxon>
        <taxon>Dikarya</taxon>
        <taxon>Ascomycota</taxon>
        <taxon>Pezizomycotina</taxon>
        <taxon>Dothideomycetes</taxon>
        <taxon>Pleosporomycetidae</taxon>
        <taxon>Pleosporales</taxon>
        <taxon>Pleosporineae</taxon>
        <taxon>Pleosporaceae</taxon>
        <taxon>Pyrenophora</taxon>
    </lineage>
</organism>
<keyword evidence="3 8" id="KW-0349">Heme</keyword>
<protein>
    <submittedName>
        <fullName evidence="10">Cytochrome P450 ARB 01131</fullName>
    </submittedName>
</protein>
<keyword evidence="4 8" id="KW-0479">Metal-binding</keyword>
<evidence type="ECO:0000256" key="2">
    <source>
        <dbReference type="ARBA" id="ARBA00010617"/>
    </source>
</evidence>
<accession>A0A6S6WC23</accession>
<evidence type="ECO:0000256" key="9">
    <source>
        <dbReference type="RuleBase" id="RU000461"/>
    </source>
</evidence>
<evidence type="ECO:0000256" key="8">
    <source>
        <dbReference type="PIRSR" id="PIRSR602403-1"/>
    </source>
</evidence>
<dbReference type="AlphaFoldDB" id="A0A6S6WC23"/>
<dbReference type="PROSITE" id="PS00086">
    <property type="entry name" value="CYTOCHROME_P450"/>
    <property type="match status" value="1"/>
</dbReference>
<name>A0A6S6WC23_9PLEO</name>
<evidence type="ECO:0000256" key="1">
    <source>
        <dbReference type="ARBA" id="ARBA00001971"/>
    </source>
</evidence>
<dbReference type="PANTHER" id="PTHR24287:SF1">
    <property type="entry name" value="P450, PUTATIVE (EUROFUNG)-RELATED"/>
    <property type="match status" value="1"/>
</dbReference>
<dbReference type="InterPro" id="IPR001128">
    <property type="entry name" value="Cyt_P450"/>
</dbReference>
<keyword evidence="7 9" id="KW-0503">Monooxygenase</keyword>
<dbReference type="Pfam" id="PF00067">
    <property type="entry name" value="p450"/>
    <property type="match status" value="1"/>
</dbReference>
<evidence type="ECO:0000256" key="5">
    <source>
        <dbReference type="ARBA" id="ARBA00023002"/>
    </source>
</evidence>
<evidence type="ECO:0000256" key="6">
    <source>
        <dbReference type="ARBA" id="ARBA00023004"/>
    </source>
</evidence>
<evidence type="ECO:0000256" key="3">
    <source>
        <dbReference type="ARBA" id="ARBA00022617"/>
    </source>
</evidence>
<reference evidence="10" key="1">
    <citation type="submission" date="2021-02" db="EMBL/GenBank/DDBJ databases">
        <authorList>
            <person name="Syme A R."/>
            <person name="Syme A R."/>
            <person name="Moolhuijzen P."/>
        </authorList>
    </citation>
    <scope>NUCLEOTIDE SEQUENCE</scope>
    <source>
        <strain evidence="10">W1-1</strain>
    </source>
</reference>
<dbReference type="EMBL" id="HG992985">
    <property type="protein sequence ID" value="CAE7208519.1"/>
    <property type="molecule type" value="Genomic_DNA"/>
</dbReference>
<comment type="cofactor">
    <cofactor evidence="1 8">
        <name>heme</name>
        <dbReference type="ChEBI" id="CHEBI:30413"/>
    </cofactor>
</comment>
<dbReference type="InterPro" id="IPR036396">
    <property type="entry name" value="Cyt_P450_sf"/>
</dbReference>
<dbReference type="SUPFAM" id="SSF48264">
    <property type="entry name" value="Cytochrome P450"/>
    <property type="match status" value="1"/>
</dbReference>
<feature type="binding site" description="axial binding residue" evidence="8">
    <location>
        <position position="151"/>
    </location>
    <ligand>
        <name>heme</name>
        <dbReference type="ChEBI" id="CHEBI:30413"/>
    </ligand>
    <ligandPart>
        <name>Fe</name>
        <dbReference type="ChEBI" id="CHEBI:18248"/>
    </ligandPart>
</feature>
<gene>
    <name evidence="10" type="ORF">PTTW11_09852</name>
</gene>
<proteinExistence type="inferred from homology"/>
<evidence type="ECO:0000313" key="10">
    <source>
        <dbReference type="EMBL" id="CAE7208519.1"/>
    </source>
</evidence>
<evidence type="ECO:0000313" key="11">
    <source>
        <dbReference type="Proteomes" id="UP000472372"/>
    </source>
</evidence>
<keyword evidence="6 8" id="KW-0408">Iron</keyword>
<evidence type="ECO:0000256" key="7">
    <source>
        <dbReference type="ARBA" id="ARBA00023033"/>
    </source>
</evidence>
<keyword evidence="5 9" id="KW-0560">Oxidoreductase</keyword>
<dbReference type="InterPro" id="IPR017972">
    <property type="entry name" value="Cyt_P450_CS"/>
</dbReference>
<dbReference type="GO" id="GO:0005506">
    <property type="term" value="F:iron ion binding"/>
    <property type="evidence" value="ECO:0007669"/>
    <property type="project" value="InterPro"/>
</dbReference>
<dbReference type="GO" id="GO:0020037">
    <property type="term" value="F:heme binding"/>
    <property type="evidence" value="ECO:0007669"/>
    <property type="project" value="InterPro"/>
</dbReference>